<dbReference type="Gene3D" id="3.20.20.150">
    <property type="entry name" value="Divalent-metal-dependent TIM barrel enzymes"/>
    <property type="match status" value="1"/>
</dbReference>
<dbReference type="RefSeq" id="WP_153790643.1">
    <property type="nucleotide sequence ID" value="NZ_CP045915.1"/>
</dbReference>
<protein>
    <submittedName>
        <fullName evidence="2">TIM barrel protein</fullName>
    </submittedName>
</protein>
<reference evidence="2 3" key="1">
    <citation type="submission" date="2019-11" db="EMBL/GenBank/DDBJ databases">
        <title>Gracilibacillus salitolerans sp. nov., a moderate halophile isolated from a saline soil in northwest China.</title>
        <authorList>
            <person name="Gan L."/>
        </authorList>
    </citation>
    <scope>NUCLEOTIDE SEQUENCE [LARGE SCALE GENOMIC DNA]</scope>
    <source>
        <strain evidence="2 3">SCU50</strain>
    </source>
</reference>
<proteinExistence type="predicted"/>
<feature type="domain" description="Xylose isomerase-like TIM barrel" evidence="1">
    <location>
        <begin position="46"/>
        <end position="257"/>
    </location>
</feature>
<dbReference type="Pfam" id="PF01261">
    <property type="entry name" value="AP_endonuc_2"/>
    <property type="match status" value="1"/>
</dbReference>
<dbReference type="InterPro" id="IPR050312">
    <property type="entry name" value="IolE/XylAMocC-like"/>
</dbReference>
<evidence type="ECO:0000259" key="1">
    <source>
        <dbReference type="Pfam" id="PF01261"/>
    </source>
</evidence>
<keyword evidence="3" id="KW-1185">Reference proteome</keyword>
<dbReference type="AlphaFoldDB" id="A0A5Q2TFQ7"/>
<dbReference type="SUPFAM" id="SSF51658">
    <property type="entry name" value="Xylose isomerase-like"/>
    <property type="match status" value="1"/>
</dbReference>
<dbReference type="EMBL" id="CP045915">
    <property type="protein sequence ID" value="QGH33634.1"/>
    <property type="molecule type" value="Genomic_DNA"/>
</dbReference>
<evidence type="ECO:0000313" key="3">
    <source>
        <dbReference type="Proteomes" id="UP000339690"/>
    </source>
</evidence>
<sequence>MKIAFQMANYFARATNYQTTTDQWGEAERLVIENFSLQEFDRICSDISEAGFRYIEVWMGHAFPKFMTKYKAEELQHIWKKYQLSPISYSCSLGDPIEAPHWTRMCFETASMLGINMITSGISKESAPLVYEMCKEFDMKVAVENHPEKHPDIIREIIGEYSDMLGAAVDTGWFGTQGFPADEAIRQLQDVLIHVHLKDVQEPGSHHTIALGEGIVPIQTCVDVLKEIEYDGPLAIEHEAGDHDPTEDCRKALEWLNE</sequence>
<dbReference type="PANTHER" id="PTHR12110">
    <property type="entry name" value="HYDROXYPYRUVATE ISOMERASE"/>
    <property type="match status" value="1"/>
</dbReference>
<name>A0A5Q2TFQ7_9BACI</name>
<evidence type="ECO:0000313" key="2">
    <source>
        <dbReference type="EMBL" id="QGH33634.1"/>
    </source>
</evidence>
<accession>A0A5Q2TFQ7</accession>
<gene>
    <name evidence="2" type="ORF">GI584_06210</name>
</gene>
<organism evidence="2 3">
    <name type="scientific">Gracilibacillus salitolerans</name>
    <dbReference type="NCBI Taxonomy" id="2663022"/>
    <lineage>
        <taxon>Bacteria</taxon>
        <taxon>Bacillati</taxon>
        <taxon>Bacillota</taxon>
        <taxon>Bacilli</taxon>
        <taxon>Bacillales</taxon>
        <taxon>Bacillaceae</taxon>
        <taxon>Gracilibacillus</taxon>
    </lineage>
</organism>
<dbReference type="InterPro" id="IPR036237">
    <property type="entry name" value="Xyl_isomerase-like_sf"/>
</dbReference>
<dbReference type="KEGG" id="grc:GI584_06210"/>
<dbReference type="InterPro" id="IPR013022">
    <property type="entry name" value="Xyl_isomerase-like_TIM-brl"/>
</dbReference>
<dbReference type="Proteomes" id="UP000339690">
    <property type="component" value="Chromosome"/>
</dbReference>